<dbReference type="InterPro" id="IPR027417">
    <property type="entry name" value="P-loop_NTPase"/>
</dbReference>
<dbReference type="STRING" id="2064.TR51_00335"/>
<feature type="repeat" description="WD" evidence="3">
    <location>
        <begin position="852"/>
        <end position="893"/>
    </location>
</feature>
<dbReference type="PROSITE" id="PS50082">
    <property type="entry name" value="WD_REPEATS_2"/>
    <property type="match status" value="4"/>
</dbReference>
<accession>A0A0D0P3K9</accession>
<feature type="domain" description="HTH cro/C1-type" evidence="6">
    <location>
        <begin position="27"/>
        <end position="81"/>
    </location>
</feature>
<dbReference type="SUPFAM" id="SSF50998">
    <property type="entry name" value="Quinoprotein alcohol dehydrogenase-like"/>
    <property type="match status" value="1"/>
</dbReference>
<dbReference type="SUPFAM" id="SSF50978">
    <property type="entry name" value="WD40 repeat-like"/>
    <property type="match status" value="1"/>
</dbReference>
<dbReference type="InterPro" id="IPR001387">
    <property type="entry name" value="Cro/C1-type_HTH"/>
</dbReference>
<evidence type="ECO:0000256" key="4">
    <source>
        <dbReference type="SAM" id="MobiDB-lite"/>
    </source>
</evidence>
<dbReference type="InterPro" id="IPR049052">
    <property type="entry name" value="nSTAND1"/>
</dbReference>
<dbReference type="PROSITE" id="PS00678">
    <property type="entry name" value="WD_REPEATS_1"/>
    <property type="match status" value="2"/>
</dbReference>
<dbReference type="EMBL" id="JXZB01000001">
    <property type="protein sequence ID" value="KIQ66181.1"/>
    <property type="molecule type" value="Genomic_DNA"/>
</dbReference>
<dbReference type="InterPro" id="IPR036322">
    <property type="entry name" value="WD40_repeat_dom_sf"/>
</dbReference>
<dbReference type="InterPro" id="IPR010982">
    <property type="entry name" value="Lambda_DNA-bd_dom_sf"/>
</dbReference>
<dbReference type="GO" id="GO:0003677">
    <property type="term" value="F:DNA binding"/>
    <property type="evidence" value="ECO:0007669"/>
    <property type="project" value="InterPro"/>
</dbReference>
<dbReference type="PATRIC" id="fig|2064.6.peg.83"/>
<evidence type="ECO:0000259" key="6">
    <source>
        <dbReference type="PROSITE" id="PS50943"/>
    </source>
</evidence>
<evidence type="ECO:0000256" key="1">
    <source>
        <dbReference type="ARBA" id="ARBA00022574"/>
    </source>
</evidence>
<feature type="repeat" description="WD" evidence="3">
    <location>
        <begin position="1107"/>
        <end position="1148"/>
    </location>
</feature>
<dbReference type="Gene3D" id="1.10.260.40">
    <property type="entry name" value="lambda repressor-like DNA-binding domains"/>
    <property type="match status" value="1"/>
</dbReference>
<dbReference type="InterPro" id="IPR011047">
    <property type="entry name" value="Quinoprotein_ADH-like_sf"/>
</dbReference>
<dbReference type="InterPro" id="IPR001680">
    <property type="entry name" value="WD40_rpt"/>
</dbReference>
<keyword evidence="5" id="KW-0812">Transmembrane</keyword>
<reference evidence="7 8" key="1">
    <citation type="submission" date="2015-02" db="EMBL/GenBank/DDBJ databases">
        <title>Draft genome sequence of Kitasatospora griseola MF730-N6, a bafilomycin, terpentecin and satosporin producer.</title>
        <authorList>
            <person name="Arens J.C."/>
            <person name="Haltli B."/>
            <person name="Kerr R.G."/>
        </authorList>
    </citation>
    <scope>NUCLEOTIDE SEQUENCE [LARGE SCALE GENOMIC DNA]</scope>
    <source>
        <strain evidence="7 8">MF730-N6</strain>
    </source>
</reference>
<dbReference type="CDD" id="cd00093">
    <property type="entry name" value="HTH_XRE"/>
    <property type="match status" value="1"/>
</dbReference>
<feature type="repeat" description="WD" evidence="3">
    <location>
        <begin position="613"/>
        <end position="647"/>
    </location>
</feature>
<dbReference type="PROSITE" id="PS50294">
    <property type="entry name" value="WD_REPEATS_REGION"/>
    <property type="match status" value="3"/>
</dbReference>
<dbReference type="PROSITE" id="PS50943">
    <property type="entry name" value="HTH_CROC1"/>
    <property type="match status" value="1"/>
</dbReference>
<dbReference type="PANTHER" id="PTHR44019:SF8">
    <property type="entry name" value="POC1 CENTRIOLAR PROTEIN HOMOLOG"/>
    <property type="match status" value="1"/>
</dbReference>
<feature type="region of interest" description="Disordered" evidence="4">
    <location>
        <begin position="1"/>
        <end position="22"/>
    </location>
</feature>
<name>A0A0D0P3K9_KITGR</name>
<evidence type="ECO:0000256" key="2">
    <source>
        <dbReference type="ARBA" id="ARBA00022737"/>
    </source>
</evidence>
<dbReference type="InterPro" id="IPR015943">
    <property type="entry name" value="WD40/YVTN_repeat-like_dom_sf"/>
</dbReference>
<evidence type="ECO:0000313" key="8">
    <source>
        <dbReference type="Proteomes" id="UP000032066"/>
    </source>
</evidence>
<evidence type="ECO:0000256" key="3">
    <source>
        <dbReference type="PROSITE-ProRule" id="PRU00221"/>
    </source>
</evidence>
<dbReference type="SMART" id="SM00530">
    <property type="entry name" value="HTH_XRE"/>
    <property type="match status" value="1"/>
</dbReference>
<gene>
    <name evidence="7" type="ORF">TR51_00335</name>
</gene>
<keyword evidence="5" id="KW-1133">Transmembrane helix</keyword>
<dbReference type="InterPro" id="IPR019775">
    <property type="entry name" value="WD40_repeat_CS"/>
</dbReference>
<dbReference type="Pfam" id="PF20703">
    <property type="entry name" value="nSTAND1"/>
    <property type="match status" value="1"/>
</dbReference>
<dbReference type="SMART" id="SM00320">
    <property type="entry name" value="WD40"/>
    <property type="match status" value="14"/>
</dbReference>
<organism evidence="7 8">
    <name type="scientific">Kitasatospora griseola</name>
    <name type="common">Streptomyces griseolosporeus</name>
    <dbReference type="NCBI Taxonomy" id="2064"/>
    <lineage>
        <taxon>Bacteria</taxon>
        <taxon>Bacillati</taxon>
        <taxon>Actinomycetota</taxon>
        <taxon>Actinomycetes</taxon>
        <taxon>Kitasatosporales</taxon>
        <taxon>Streptomycetaceae</taxon>
        <taxon>Kitasatospora</taxon>
    </lineage>
</organism>
<feature type="repeat" description="WD" evidence="3">
    <location>
        <begin position="1151"/>
        <end position="1183"/>
    </location>
</feature>
<evidence type="ECO:0000256" key="5">
    <source>
        <dbReference type="SAM" id="Phobius"/>
    </source>
</evidence>
<dbReference type="AlphaFoldDB" id="A0A0D0P3K9"/>
<dbReference type="SUPFAM" id="SSF52540">
    <property type="entry name" value="P-loop containing nucleoside triphosphate hydrolases"/>
    <property type="match status" value="1"/>
</dbReference>
<protein>
    <recommendedName>
        <fullName evidence="6">HTH cro/C1-type domain-containing protein</fullName>
    </recommendedName>
</protein>
<dbReference type="Pfam" id="PF13560">
    <property type="entry name" value="HTH_31"/>
    <property type="match status" value="1"/>
</dbReference>
<proteinExistence type="predicted"/>
<dbReference type="Pfam" id="PF00400">
    <property type="entry name" value="WD40"/>
    <property type="match status" value="5"/>
</dbReference>
<keyword evidence="5" id="KW-0472">Membrane</keyword>
<sequence>MHTEGDRGRVPGQGGPAAEGGGFGAVLRERRRSAGFSQGDLARRVHYDKSHISKVEGGDKPPTADFARACDQALRTGGALLELAVRGQCPYPGLASFRAEDERWFHGRDRARAELLGLLGERSADRGGPVVVVGPSGAGKSSLLRAGLVPALRRGALPGLGAVDAEVFSPTAEPLARLAALAGGACPVWIVDQAEELFTLCADPGERRAFLDRLCEEAGPDGGRLVVLGLRADLYGHLLAHQGVLAAVRRGQLALGPMSAEELGRAITAPARTARLELEPGLLEVLLADLGLDGARDGPAYDPGALPLLAHALHAMWQQRTGRALSLAGYRAIGGLHGAVALTAERAWSRLDDPARATARRVLLRLVHLGPDGQVARRRAESAQLAAADADPARVERVLASFADDRLLTLDASGATLSHEALLRAWPRLRGWIEAGRDELRLHQQLAQDAESWAASGREDALLPRGSRLEVVGAWAASAGGRGLAPVEREFLAAAAHRADRERRAERRRIRTHRRLAGALALLLVTAVLAGGLLWQEHRRAVWATDGRSALTLLTEAQRSATRDPYAALLQSVSARRITGAGIPELRRAADDAVLSTQGQYLAGRIPGFGFGVNGLALSPDGRLVATGDSQGRVTLWDTATTARVGELQGEVGHPVQDLEFSPGGAVLAAALTGDERRRILLWRVADRVPLPAPVMPVNGRGAPAQAKRLAFSRDGALLAAGSADRALPGQVWVWRTDAGAAPPVRTLAGHSGAVQGLAFGAGHRLASADVGGAVLVRDVGAPPRPDGGAPVVFAGRSPSPRSLAFAAGGGLLAVGSEQGGIRLWRPPADAPSTGGPGTDGEPQQWEIVDLPGRHVGPVDALDLTPDGATLVSAGADRTALVWEVATRRVAAELRGHPTLLLGVAVGADGRTVVTSAGVTAPSGSVLIWDLRRGTDLAPWPEHPRVTAVAVAGSRAALGTADGRFALWDVGGPMPRPIAVSGPSGSAVTGLAFDRAGRTVASATAGAVQVRDAANGAVRASLRVAGRVSAVALSPDGSLLAVGTRSGEVLLGPPDGSPLRVRRTASEDRVSDLVFLGDGGELAFTGDSRRVWLLTVADPGGPVRQSAFEHLDLVYRLAVSPDGRYLATAGKDRLVHVWDTRTGKRREPDPYRSDDDTVLALAFTGDGRALATVGREGRLRLWDPARPNAPVVTLTGPAQALNGLAFLPDGRALVGGDDGAAPLWSLVPEAAVARACAVLRAPLPPEEWRRLVPTVAYRPDCG</sequence>
<comment type="caution">
    <text evidence="7">The sequence shown here is derived from an EMBL/GenBank/DDBJ whole genome shotgun (WGS) entry which is preliminary data.</text>
</comment>
<dbReference type="InterPro" id="IPR050505">
    <property type="entry name" value="WDR55/POC1"/>
</dbReference>
<dbReference type="Gene3D" id="2.130.10.10">
    <property type="entry name" value="YVTN repeat-like/Quinoprotein amine dehydrogenase"/>
    <property type="match status" value="4"/>
</dbReference>
<dbReference type="PANTHER" id="PTHR44019">
    <property type="entry name" value="WD REPEAT-CONTAINING PROTEIN 55"/>
    <property type="match status" value="1"/>
</dbReference>
<evidence type="ECO:0000313" key="7">
    <source>
        <dbReference type="EMBL" id="KIQ66181.1"/>
    </source>
</evidence>
<dbReference type="SUPFAM" id="SSF47413">
    <property type="entry name" value="lambda repressor-like DNA-binding domains"/>
    <property type="match status" value="1"/>
</dbReference>
<keyword evidence="1 3" id="KW-0853">WD repeat</keyword>
<keyword evidence="2" id="KW-0677">Repeat</keyword>
<dbReference type="Proteomes" id="UP000032066">
    <property type="component" value="Unassembled WGS sequence"/>
</dbReference>
<keyword evidence="8" id="KW-1185">Reference proteome</keyword>
<feature type="compositionally biased region" description="Gly residues" evidence="4">
    <location>
        <begin position="11"/>
        <end position="22"/>
    </location>
</feature>
<feature type="transmembrane region" description="Helical" evidence="5">
    <location>
        <begin position="516"/>
        <end position="535"/>
    </location>
</feature>